<dbReference type="OrthoDB" id="9771846at2"/>
<dbReference type="InterPro" id="IPR029044">
    <property type="entry name" value="Nucleotide-diphossugar_trans"/>
</dbReference>
<dbReference type="Pfam" id="PF00535">
    <property type="entry name" value="Glycos_transf_2"/>
    <property type="match status" value="1"/>
</dbReference>
<dbReference type="InterPro" id="IPR027791">
    <property type="entry name" value="Galactosyl_T_C"/>
</dbReference>
<comment type="caution">
    <text evidence="7">The sequence shown here is derived from an EMBL/GenBank/DDBJ whole genome shotgun (WGS) entry which is preliminary data.</text>
</comment>
<evidence type="ECO:0000259" key="6">
    <source>
        <dbReference type="Pfam" id="PF13524"/>
    </source>
</evidence>
<proteinExistence type="inferred from homology"/>
<dbReference type="SUPFAM" id="SSF53756">
    <property type="entry name" value="UDP-Glycosyltransferase/glycogen phosphorylase"/>
    <property type="match status" value="2"/>
</dbReference>
<evidence type="ECO:0000259" key="5">
    <source>
        <dbReference type="Pfam" id="PF02709"/>
    </source>
</evidence>
<organism evidence="7 8">
    <name type="scientific">Paracoccus salipaludis</name>
    <dbReference type="NCBI Taxonomy" id="2032623"/>
    <lineage>
        <taxon>Bacteria</taxon>
        <taxon>Pseudomonadati</taxon>
        <taxon>Pseudomonadota</taxon>
        <taxon>Alphaproteobacteria</taxon>
        <taxon>Rhodobacterales</taxon>
        <taxon>Paracoccaceae</taxon>
        <taxon>Paracoccus</taxon>
    </lineage>
</organism>
<sequence length="1500" mass="165893">MILSANTTPLQPPKPIPVAARWEQMFENGQDVLVVRGWAYHPEDPSTPVNITLCSDDEVVARGVATDRRGDLLRLQRGDGWAGFVLHVPVARLGGAKPRLFAGDVELPAPAAATPVKLAPSQMIGEVTRLTVESGMLHVEGWAVDITYPGNRLEVSLEVGDELWRDFAARPQAAPPLVGKGENGRGFAFTVPVPERTGLDWVRVRLPDGSLLEAGSRRALGWAVRVPAWPPETLASGTLRGGVQLDRRLLRGWVEDTAGGIAAPLEVRITVDGELVWQGAARRIEAIPAAANDSAGQQRRQSGYRVLLPRPPAGRIVSTVDAVTVDGRRLPGFPLRSWAGDELIGRIEQLRITEGSLELRGWCIDSRDPSAPLEIEARRADGMLLARATASDRPDQYLLKKTGNAPVGMFQLSLPLSALSSGHGELPDMGSLPVISPVGTMRRIAPHAEAASLGALQAAASERFAGWGTPIQWHIDRLSDNVLHGWMLSLNDPEALCYADVFLDNAWLATVPATRTRHDLAKRFGTHGDHGFALELSPSQVSQVPGFLRVRPRIGDGTEDTAARHQIQAAAGTKRNVIHASSQPLAQFLVPAAQPGQRTRRVSVLILNRNGAGLLERFFQSFQRHNSYANVEFIVVDHASDDDSAQVCAAWQDRLDIRLLSRNGNYSFSQSNNLAAQHATGEILILANNDARLCEDILPRIVDALDDPQVGAVSPALLDDVPDLSLELPGQPGPIQHLGVHIDLGVARKAGIVPFETRPSREWLGLDAAPIEVPSVTGAFMAVRRNEFLQLGGLSEDYFYGHEDIDFTLRLRRAGLRIVALNHLRALHLRAYSRSGMSRDYAAIRQRNRDIFDQRFGVWLRRLLASDRFKKVGFWSGRRLRIAFVVTENDHATMAGDFFTALELARELARNHPVDCHFIEHKGPELGELDGMDVLIAMRDDFDPLTARSNNPAMLRVAWVRNWADRFAARTWTRDFDVIWASSGHAQARLQQALGRSVDLMPIATAADRFAQGRRDPALECDYCFTGSFWGLNREITQNLDPAALPYRFALFGTGWENEPQMAPYSRGPLPYDRMPDVYASTRIVIDDANHATKQMQSVNSRVFDALAAGALVLTNGVQGARAIFGDLLPTYDSPQELEALLHRYLGDEKLRRDTVARLRAVVLEGHTYKRRADQAWESLRNASATPRIAIKIGAPNRGALAEWGDYHFADSLRQALEPLGFRVRIDPLDEWTNPQSNGDDIVLVLRGLSSYTPLPHQISLCWVISHPDRVSLAELKSYDHVFVASELFCQQLRRDLGDRVSTLLQCTDPARFHPGASDPAFREQVLFVGNSRNQFRRVIRDAIAEGIEPAIYGTRWRGLVPDRLIRGENIPNVQLAHEYRAAGVVLNDHWDTMRDYGFISNRVFDVLACGGRLVSDEVPGLEELFGDMVRVYRDPVSLSEAVQSLLDEDRANQAERDAFARQVGHEHSFSARAAEIECVIRHLLDRVMTAPSEKAVAAD</sequence>
<dbReference type="PANTHER" id="PTHR43179">
    <property type="entry name" value="RHAMNOSYLTRANSFERASE WBBL"/>
    <property type="match status" value="1"/>
</dbReference>
<evidence type="ECO:0000256" key="1">
    <source>
        <dbReference type="ARBA" id="ARBA00006739"/>
    </source>
</evidence>
<feature type="domain" description="Galactosyltransferase C-terminal" evidence="5">
    <location>
        <begin position="772"/>
        <end position="823"/>
    </location>
</feature>
<keyword evidence="8" id="KW-1185">Reference proteome</keyword>
<accession>A0A2A2GF16</accession>
<feature type="domain" description="Spore protein YkvP/CgeB glycosyl transferase-like" evidence="6">
    <location>
        <begin position="1044"/>
        <end position="1175"/>
    </location>
</feature>
<dbReference type="RefSeq" id="WP_095641377.1">
    <property type="nucleotide sequence ID" value="NZ_NSJZ01000029.1"/>
</dbReference>
<name>A0A2A2GF16_9RHOB</name>
<dbReference type="Proteomes" id="UP000218023">
    <property type="component" value="Unassembled WGS sequence"/>
</dbReference>
<dbReference type="GO" id="GO:0016757">
    <property type="term" value="F:glycosyltransferase activity"/>
    <property type="evidence" value="ECO:0007669"/>
    <property type="project" value="UniProtKB-KW"/>
</dbReference>
<keyword evidence="3" id="KW-0808">Transferase</keyword>
<feature type="domain" description="Spore protein YkvP/CgeB glycosyl transferase-like" evidence="6">
    <location>
        <begin position="1343"/>
        <end position="1477"/>
    </location>
</feature>
<dbReference type="InterPro" id="IPR055259">
    <property type="entry name" value="YkvP/CgeB_Glyco_trans-like"/>
</dbReference>
<gene>
    <name evidence="7" type="ORF">CK240_16320</name>
</gene>
<evidence type="ECO:0000313" key="7">
    <source>
        <dbReference type="EMBL" id="PAU95479.1"/>
    </source>
</evidence>
<dbReference type="EMBL" id="NSJZ01000029">
    <property type="protein sequence ID" value="PAU95479.1"/>
    <property type="molecule type" value="Genomic_DNA"/>
</dbReference>
<dbReference type="InterPro" id="IPR001173">
    <property type="entry name" value="Glyco_trans_2-like"/>
</dbReference>
<dbReference type="PANTHER" id="PTHR43179:SF12">
    <property type="entry name" value="GALACTOFURANOSYLTRANSFERASE GLFT2"/>
    <property type="match status" value="1"/>
</dbReference>
<evidence type="ECO:0000259" key="4">
    <source>
        <dbReference type="Pfam" id="PF00535"/>
    </source>
</evidence>
<dbReference type="Pfam" id="PF13524">
    <property type="entry name" value="Glyco_trans_1_2"/>
    <property type="match status" value="2"/>
</dbReference>
<evidence type="ECO:0000256" key="3">
    <source>
        <dbReference type="ARBA" id="ARBA00022679"/>
    </source>
</evidence>
<dbReference type="Pfam" id="PF02709">
    <property type="entry name" value="Glyco_transf_7C"/>
    <property type="match status" value="1"/>
</dbReference>
<comment type="similarity">
    <text evidence="1">Belongs to the glycosyltransferase 2 family.</text>
</comment>
<evidence type="ECO:0000313" key="8">
    <source>
        <dbReference type="Proteomes" id="UP000218023"/>
    </source>
</evidence>
<dbReference type="Gene3D" id="3.90.550.10">
    <property type="entry name" value="Spore Coat Polysaccharide Biosynthesis Protein SpsA, Chain A"/>
    <property type="match status" value="1"/>
</dbReference>
<keyword evidence="2" id="KW-0328">Glycosyltransferase</keyword>
<feature type="domain" description="Glycosyltransferase 2-like" evidence="4">
    <location>
        <begin position="603"/>
        <end position="716"/>
    </location>
</feature>
<protein>
    <submittedName>
        <fullName evidence="7">Uncharacterized protein</fullName>
    </submittedName>
</protein>
<dbReference type="SUPFAM" id="SSF53448">
    <property type="entry name" value="Nucleotide-diphospho-sugar transferases"/>
    <property type="match status" value="1"/>
</dbReference>
<reference evidence="7 8" key="1">
    <citation type="submission" date="2017-09" db="EMBL/GenBank/DDBJ databases">
        <title>Paracoccus alkalisoli sp. nov., isolated from saline alkaline soil.</title>
        <authorList>
            <person name="Dong X."/>
            <person name="Zhang G."/>
        </authorList>
    </citation>
    <scope>NUCLEOTIDE SEQUENCE [LARGE SCALE GENOMIC DNA]</scope>
    <source>
        <strain evidence="7 8">WN007</strain>
    </source>
</reference>
<evidence type="ECO:0000256" key="2">
    <source>
        <dbReference type="ARBA" id="ARBA00022676"/>
    </source>
</evidence>